<evidence type="ECO:0000256" key="8">
    <source>
        <dbReference type="ARBA" id="ARBA00023170"/>
    </source>
</evidence>
<feature type="region of interest" description="Disordered" evidence="10">
    <location>
        <begin position="348"/>
        <end position="387"/>
    </location>
</feature>
<feature type="transmembrane region" description="Helical" evidence="11">
    <location>
        <begin position="142"/>
        <end position="161"/>
    </location>
</feature>
<keyword evidence="9" id="KW-0807">Transducer</keyword>
<keyword evidence="7 11" id="KW-0472">Membrane</keyword>
<dbReference type="PRINTS" id="PR00899">
    <property type="entry name" value="GPCRSTE3"/>
</dbReference>
<evidence type="ECO:0000256" key="1">
    <source>
        <dbReference type="ARBA" id="ARBA00004141"/>
    </source>
</evidence>
<feature type="region of interest" description="Disordered" evidence="10">
    <location>
        <begin position="549"/>
        <end position="684"/>
    </location>
</feature>
<keyword evidence="3" id="KW-0589">Pheromone response</keyword>
<keyword evidence="6" id="KW-0297">G-protein coupled receptor</keyword>
<keyword evidence="13" id="KW-1185">Reference proteome</keyword>
<dbReference type="InterPro" id="IPR001499">
    <property type="entry name" value="GPCR_STE3"/>
</dbReference>
<reference evidence="12 13" key="1">
    <citation type="submission" date="2023-01" db="EMBL/GenBank/DDBJ databases">
        <title>Analysis of 21 Apiospora genomes using comparative genomics revels a genus with tremendous synthesis potential of carbohydrate active enzymes and secondary metabolites.</title>
        <authorList>
            <person name="Sorensen T."/>
        </authorList>
    </citation>
    <scope>NUCLEOTIDE SEQUENCE [LARGE SCALE GENOMIC DNA]</scope>
    <source>
        <strain evidence="12 13">CBS 20057</strain>
    </source>
</reference>
<evidence type="ECO:0000313" key="13">
    <source>
        <dbReference type="Proteomes" id="UP001396898"/>
    </source>
</evidence>
<evidence type="ECO:0000256" key="5">
    <source>
        <dbReference type="ARBA" id="ARBA00022989"/>
    </source>
</evidence>
<evidence type="ECO:0000256" key="6">
    <source>
        <dbReference type="ARBA" id="ARBA00023040"/>
    </source>
</evidence>
<feature type="region of interest" description="Disordered" evidence="10">
    <location>
        <begin position="481"/>
        <end position="520"/>
    </location>
</feature>
<protein>
    <submittedName>
        <fullName evidence="12">Pheromone receptor</fullName>
    </submittedName>
</protein>
<feature type="compositionally biased region" description="Polar residues" evidence="10">
    <location>
        <begin position="426"/>
        <end position="441"/>
    </location>
</feature>
<gene>
    <name evidence="12" type="ORF">PG991_003648</name>
</gene>
<feature type="compositionally biased region" description="Low complexity" evidence="10">
    <location>
        <begin position="580"/>
        <end position="593"/>
    </location>
</feature>
<accession>A0ABR1S6A1</accession>
<feature type="transmembrane region" description="Helical" evidence="11">
    <location>
        <begin position="239"/>
        <end position="260"/>
    </location>
</feature>
<feature type="transmembrane region" description="Helical" evidence="11">
    <location>
        <begin position="99"/>
        <end position="121"/>
    </location>
</feature>
<evidence type="ECO:0000256" key="10">
    <source>
        <dbReference type="SAM" id="MobiDB-lite"/>
    </source>
</evidence>
<comment type="similarity">
    <text evidence="2">Belongs to the G-protein coupled receptor 4 family.</text>
</comment>
<evidence type="ECO:0000256" key="9">
    <source>
        <dbReference type="ARBA" id="ARBA00023224"/>
    </source>
</evidence>
<dbReference type="Proteomes" id="UP001396898">
    <property type="component" value="Unassembled WGS sequence"/>
</dbReference>
<evidence type="ECO:0000256" key="7">
    <source>
        <dbReference type="ARBA" id="ARBA00023136"/>
    </source>
</evidence>
<comment type="caution">
    <text evidence="12">The sequence shown here is derived from an EMBL/GenBank/DDBJ whole genome shotgun (WGS) entry which is preliminary data.</text>
</comment>
<keyword evidence="8 12" id="KW-0675">Receptor</keyword>
<keyword evidence="5 11" id="KW-1133">Transmembrane helix</keyword>
<dbReference type="PANTHER" id="PTHR28097:SF1">
    <property type="entry name" value="PHEROMONE A FACTOR RECEPTOR"/>
    <property type="match status" value="1"/>
</dbReference>
<feature type="region of interest" description="Disordered" evidence="10">
    <location>
        <begin position="424"/>
        <end position="453"/>
    </location>
</feature>
<dbReference type="EMBL" id="JAQQWI010000007">
    <property type="protein sequence ID" value="KAK8026592.1"/>
    <property type="molecule type" value="Genomic_DNA"/>
</dbReference>
<dbReference type="CDD" id="cd14966">
    <property type="entry name" value="7tmD_STE3"/>
    <property type="match status" value="1"/>
</dbReference>
<evidence type="ECO:0000256" key="4">
    <source>
        <dbReference type="ARBA" id="ARBA00022692"/>
    </source>
</evidence>
<name>A0ABR1S6A1_9PEZI</name>
<proteinExistence type="inferred from homology"/>
<comment type="subcellular location">
    <subcellularLocation>
        <location evidence="1">Membrane</location>
        <topology evidence="1">Multi-pass membrane protein</topology>
    </subcellularLocation>
</comment>
<dbReference type="PANTHER" id="PTHR28097">
    <property type="entry name" value="PHEROMONE A FACTOR RECEPTOR"/>
    <property type="match status" value="1"/>
</dbReference>
<feature type="transmembrane region" description="Helical" evidence="11">
    <location>
        <begin position="34"/>
        <end position="52"/>
    </location>
</feature>
<keyword evidence="4 11" id="KW-0812">Transmembrane</keyword>
<evidence type="ECO:0000256" key="2">
    <source>
        <dbReference type="ARBA" id="ARBA00011085"/>
    </source>
</evidence>
<feature type="transmembrane region" description="Helical" evidence="11">
    <location>
        <begin position="59"/>
        <end position="79"/>
    </location>
</feature>
<feature type="compositionally biased region" description="Polar residues" evidence="10">
    <location>
        <begin position="356"/>
        <end position="368"/>
    </location>
</feature>
<feature type="transmembrane region" description="Helical" evidence="11">
    <location>
        <begin position="186"/>
        <end position="206"/>
    </location>
</feature>
<evidence type="ECO:0000256" key="3">
    <source>
        <dbReference type="ARBA" id="ARBA00022507"/>
    </source>
</evidence>
<sequence>MTKIITSPMTDANVLLQHQTAASASLQANLVCRVLFAILGTLLCWVPFSLLLRNGEFAAVVFIVDVVITNFFTIINSLLWRNDYWGLWYDGQGWCDLQVWLMGPMQTIYAAAVFAIMRHLAQQVGMMRVTTLSPREKRRRNLIQALIIFPIPIVQLAFTWFDLAQRYIIGTLVGCSATYDNSWPKLFVYTVPPVLFALGSVPYAFLTWKRYRAISVASAAALSTNSSAASRANRTRRRLYQMSLSILVPYVPVMLAFFVYDVQDTGTFKPYDYWRIHHVDSPYPWDSVVLVPSWLVPFAVINQPWIPILTTIPIVLFFGMTHDALETYRRYALAVRLDKCWPQLRDKGRPNGCRNVGSSNDDSKTGQQRTINNATRRTTTRSPTNPNPIHDFVMEDFAAASNVPAITVSRPPSDLPNRHHEAIVSASGNPTVPPRGSSSLSMARRPTIPPRGSSISLRRMLEYTVPPHRRDRVLALMDSLPPDVVRGGRQSSGSNDDNRVQIEGLDPKGGGGGRSDLDWDTFAAGSSHHLNLADDLERTESLRPFPDLTIKAADDNNNNETAKDDATGGDGRCTSRASTASGPPRSISRASASSERRSKGKGKAKAKAKDKGKGKARATTGRGSISSSSYADDNEEISTPMLSLHYMESADPEPRTPVAAMPSSGLHVQRSETRSEVGLLVTPR</sequence>
<evidence type="ECO:0000313" key="12">
    <source>
        <dbReference type="EMBL" id="KAK8026592.1"/>
    </source>
</evidence>
<organism evidence="12 13">
    <name type="scientific">Apiospora marii</name>
    <dbReference type="NCBI Taxonomy" id="335849"/>
    <lineage>
        <taxon>Eukaryota</taxon>
        <taxon>Fungi</taxon>
        <taxon>Dikarya</taxon>
        <taxon>Ascomycota</taxon>
        <taxon>Pezizomycotina</taxon>
        <taxon>Sordariomycetes</taxon>
        <taxon>Xylariomycetidae</taxon>
        <taxon>Amphisphaeriales</taxon>
        <taxon>Apiosporaceae</taxon>
        <taxon>Apiospora</taxon>
    </lineage>
</organism>
<feature type="compositionally biased region" description="Low complexity" evidence="10">
    <location>
        <begin position="369"/>
        <end position="387"/>
    </location>
</feature>
<evidence type="ECO:0000256" key="11">
    <source>
        <dbReference type="SAM" id="Phobius"/>
    </source>
</evidence>
<feature type="transmembrane region" description="Helical" evidence="11">
    <location>
        <begin position="294"/>
        <end position="320"/>
    </location>
</feature>
<dbReference type="Pfam" id="PF02076">
    <property type="entry name" value="STE3"/>
    <property type="match status" value="1"/>
</dbReference>